<sequence length="137" mass="15216">MAPPSDLPEVSTRPSRPPSNQEGPDEESHSDRQAHVIGMMVGTALMFIGFLDVFLSISGGFEINVVPLLIYFGGIAVWANAVVENPTIRYSLMAGAVLISLAFFHYGEVLFWHKQVVFWSTVAVVMYFMFKDTKPMT</sequence>
<dbReference type="Proteomes" id="UP000675880">
    <property type="component" value="Unassembled WGS sequence"/>
</dbReference>
<dbReference type="RefSeq" id="WP_213042500.1">
    <property type="nucleotide sequence ID" value="NZ_CAJNBJ010000016.1"/>
</dbReference>
<evidence type="ECO:0000313" key="4">
    <source>
        <dbReference type="Proteomes" id="UP000675880"/>
    </source>
</evidence>
<keyword evidence="2" id="KW-0812">Transmembrane</keyword>
<feature type="transmembrane region" description="Helical" evidence="2">
    <location>
        <begin position="36"/>
        <end position="57"/>
    </location>
</feature>
<feature type="region of interest" description="Disordered" evidence="1">
    <location>
        <begin position="1"/>
        <end position="29"/>
    </location>
</feature>
<organism evidence="3 4">
    <name type="scientific">Nitrospira defluvii</name>
    <dbReference type="NCBI Taxonomy" id="330214"/>
    <lineage>
        <taxon>Bacteria</taxon>
        <taxon>Pseudomonadati</taxon>
        <taxon>Nitrospirota</taxon>
        <taxon>Nitrospiria</taxon>
        <taxon>Nitrospirales</taxon>
        <taxon>Nitrospiraceae</taxon>
        <taxon>Nitrospira</taxon>
    </lineage>
</organism>
<feature type="transmembrane region" description="Helical" evidence="2">
    <location>
        <begin position="112"/>
        <end position="130"/>
    </location>
</feature>
<accession>A0ABM8RID1</accession>
<protein>
    <submittedName>
        <fullName evidence="3">Uncharacterized protein</fullName>
    </submittedName>
</protein>
<keyword evidence="2" id="KW-0472">Membrane</keyword>
<dbReference type="EMBL" id="CAJNBJ010000016">
    <property type="protein sequence ID" value="CAE6754426.1"/>
    <property type="molecule type" value="Genomic_DNA"/>
</dbReference>
<comment type="caution">
    <text evidence="3">The sequence shown here is derived from an EMBL/GenBank/DDBJ whole genome shotgun (WGS) entry which is preliminary data.</text>
</comment>
<feature type="transmembrane region" description="Helical" evidence="2">
    <location>
        <begin position="63"/>
        <end position="83"/>
    </location>
</feature>
<gene>
    <name evidence="3" type="ORF">NSPZN2_30331</name>
</gene>
<reference evidence="3 4" key="1">
    <citation type="submission" date="2021-02" db="EMBL/GenBank/DDBJ databases">
        <authorList>
            <person name="Han P."/>
        </authorList>
    </citation>
    <scope>NUCLEOTIDE SEQUENCE [LARGE SCALE GENOMIC DNA]</scope>
    <source>
        <strain evidence="3">Candidatus Nitrospira sp. ZN2</strain>
    </source>
</reference>
<name>A0ABM8RID1_9BACT</name>
<feature type="compositionally biased region" description="Polar residues" evidence="1">
    <location>
        <begin position="12"/>
        <end position="22"/>
    </location>
</feature>
<keyword evidence="4" id="KW-1185">Reference proteome</keyword>
<evidence type="ECO:0000256" key="1">
    <source>
        <dbReference type="SAM" id="MobiDB-lite"/>
    </source>
</evidence>
<evidence type="ECO:0000313" key="3">
    <source>
        <dbReference type="EMBL" id="CAE6754426.1"/>
    </source>
</evidence>
<keyword evidence="2" id="KW-1133">Transmembrane helix</keyword>
<feature type="transmembrane region" description="Helical" evidence="2">
    <location>
        <begin position="90"/>
        <end position="106"/>
    </location>
</feature>
<proteinExistence type="predicted"/>
<evidence type="ECO:0000256" key="2">
    <source>
        <dbReference type="SAM" id="Phobius"/>
    </source>
</evidence>